<dbReference type="Gene3D" id="3.30.360.10">
    <property type="entry name" value="Dihydrodipicolinate Reductase, domain 2"/>
    <property type="match status" value="1"/>
</dbReference>
<comment type="subunit">
    <text evidence="5 15">Homodimer.</text>
</comment>
<dbReference type="SUPFAM" id="SSF51735">
    <property type="entry name" value="NAD(P)-binding Rossmann-fold domains"/>
    <property type="match status" value="1"/>
</dbReference>
<evidence type="ECO:0000256" key="12">
    <source>
        <dbReference type="ARBA" id="ARBA00023154"/>
    </source>
</evidence>
<keyword evidence="11 15" id="KW-0560">Oxidoreductase</keyword>
<feature type="binding site" evidence="15">
    <location>
        <position position="161"/>
    </location>
    <ligand>
        <name>substrate</name>
    </ligand>
</feature>
<dbReference type="InterPro" id="IPR036291">
    <property type="entry name" value="NAD(P)-bd_dom_sf"/>
</dbReference>
<dbReference type="SUPFAM" id="SSF55347">
    <property type="entry name" value="Glyceraldehyde-3-phosphate dehydrogenase-like, C-terminal domain"/>
    <property type="match status" value="1"/>
</dbReference>
<keyword evidence="13 15" id="KW-0486">Methionine biosynthesis</keyword>
<dbReference type="UniPathway" id="UPA00050">
    <property type="reaction ID" value="UER00463"/>
</dbReference>
<dbReference type="GO" id="GO:0050661">
    <property type="term" value="F:NADP binding"/>
    <property type="evidence" value="ECO:0007669"/>
    <property type="project" value="UniProtKB-UniRule"/>
</dbReference>
<evidence type="ECO:0000313" key="18">
    <source>
        <dbReference type="EMBL" id="BCG48477.1"/>
    </source>
</evidence>
<evidence type="ECO:0000256" key="14">
    <source>
        <dbReference type="ARBA" id="ARBA00047891"/>
    </source>
</evidence>
<feature type="domain" description="Semialdehyde dehydrogenase NAD-binding" evidence="17">
    <location>
        <begin position="8"/>
        <end position="123"/>
    </location>
</feature>
<dbReference type="Pfam" id="PF02774">
    <property type="entry name" value="Semialdhyde_dhC"/>
    <property type="match status" value="1"/>
</dbReference>
<evidence type="ECO:0000259" key="17">
    <source>
        <dbReference type="SMART" id="SM00859"/>
    </source>
</evidence>
<dbReference type="KEGG" id="gbn:GEOBRER4_32270"/>
<evidence type="ECO:0000256" key="5">
    <source>
        <dbReference type="ARBA" id="ARBA00011738"/>
    </source>
</evidence>
<evidence type="ECO:0000256" key="13">
    <source>
        <dbReference type="ARBA" id="ARBA00023167"/>
    </source>
</evidence>
<organism evidence="18 19">
    <name type="scientific">Citrifermentans bremense</name>
    <dbReference type="NCBI Taxonomy" id="60035"/>
    <lineage>
        <taxon>Bacteria</taxon>
        <taxon>Pseudomonadati</taxon>
        <taxon>Thermodesulfobacteriota</taxon>
        <taxon>Desulfuromonadia</taxon>
        <taxon>Geobacterales</taxon>
        <taxon>Geobacteraceae</taxon>
        <taxon>Citrifermentans</taxon>
    </lineage>
</organism>
<evidence type="ECO:0000256" key="4">
    <source>
        <dbReference type="ARBA" id="ARBA00010584"/>
    </source>
</evidence>
<dbReference type="PANTHER" id="PTHR46278">
    <property type="entry name" value="DEHYDROGENASE, PUTATIVE-RELATED"/>
    <property type="match status" value="1"/>
</dbReference>
<dbReference type="NCBIfam" id="NF011456">
    <property type="entry name" value="PRK14874.1"/>
    <property type="match status" value="1"/>
</dbReference>
<dbReference type="AlphaFoldDB" id="A0A6S6M278"/>
<evidence type="ECO:0000256" key="8">
    <source>
        <dbReference type="ARBA" id="ARBA00022697"/>
    </source>
</evidence>
<dbReference type="Gene3D" id="3.40.50.720">
    <property type="entry name" value="NAD(P)-binding Rossmann-like Domain"/>
    <property type="match status" value="1"/>
</dbReference>
<dbReference type="GO" id="GO:0009089">
    <property type="term" value="P:lysine biosynthetic process via diaminopimelate"/>
    <property type="evidence" value="ECO:0007669"/>
    <property type="project" value="UniProtKB-UniRule"/>
</dbReference>
<evidence type="ECO:0000256" key="7">
    <source>
        <dbReference type="ARBA" id="ARBA00022605"/>
    </source>
</evidence>
<dbReference type="GO" id="GO:0004073">
    <property type="term" value="F:aspartate-semialdehyde dehydrogenase activity"/>
    <property type="evidence" value="ECO:0007669"/>
    <property type="project" value="UniProtKB-UniRule"/>
</dbReference>
<dbReference type="NCBIfam" id="NF005957">
    <property type="entry name" value="PRK08040.1"/>
    <property type="match status" value="1"/>
</dbReference>
<evidence type="ECO:0000256" key="1">
    <source>
        <dbReference type="ARBA" id="ARBA00005021"/>
    </source>
</evidence>
<evidence type="ECO:0000256" key="10">
    <source>
        <dbReference type="ARBA" id="ARBA00022915"/>
    </source>
</evidence>
<comment type="pathway">
    <text evidence="1 15">Amino-acid biosynthesis; L-methionine biosynthesis via de novo pathway; L-homoserine from L-aspartate: step 2/3.</text>
</comment>
<dbReference type="Pfam" id="PF01118">
    <property type="entry name" value="Semialdhyde_dh"/>
    <property type="match status" value="1"/>
</dbReference>
<dbReference type="UniPathway" id="UPA00051">
    <property type="reaction ID" value="UER00464"/>
</dbReference>
<comment type="function">
    <text evidence="15">Catalyzes the NADPH-dependent formation of L-aspartate-semialdehyde (L-ASA) by the reductive dephosphorylation of L-aspartyl-4-phosphate.</text>
</comment>
<name>A0A6S6M278_9BACT</name>
<feature type="binding site" evidence="15">
    <location>
        <begin position="43"/>
        <end position="44"/>
    </location>
    <ligand>
        <name>NADP(+)</name>
        <dbReference type="ChEBI" id="CHEBI:58349"/>
    </ligand>
</feature>
<protein>
    <recommendedName>
        <fullName evidence="6 15">Aspartate-semialdehyde dehydrogenase</fullName>
        <shortName evidence="15">ASA dehydrogenase</shortName>
        <shortName evidence="15">ASADH</shortName>
        <ecNumber evidence="6 15">1.2.1.11</ecNumber>
    </recommendedName>
    <alternativeName>
        <fullName evidence="15">Aspartate-beta-semialdehyde dehydrogenase</fullName>
    </alternativeName>
</protein>
<dbReference type="InterPro" id="IPR000534">
    <property type="entry name" value="Semialdehyde_DH_NAD-bd"/>
</dbReference>
<dbReference type="SMART" id="SM00859">
    <property type="entry name" value="Semialdhyde_dh"/>
    <property type="match status" value="1"/>
</dbReference>
<evidence type="ECO:0000256" key="11">
    <source>
        <dbReference type="ARBA" id="ARBA00023002"/>
    </source>
</evidence>
<comment type="pathway">
    <text evidence="2 15">Amino-acid biosynthesis; L-lysine biosynthesis via DAP pathway; (S)-tetrahydrodipicolinate from L-aspartate: step 2/4.</text>
</comment>
<evidence type="ECO:0000256" key="16">
    <source>
        <dbReference type="PIRSR" id="PIRSR000148-1"/>
    </source>
</evidence>
<feature type="active site" description="Acyl-thioester intermediate" evidence="15 16">
    <location>
        <position position="134"/>
    </location>
</feature>
<comment type="similarity">
    <text evidence="4 15">Belongs to the aspartate-semialdehyde dehydrogenase family.</text>
</comment>
<dbReference type="PIRSF" id="PIRSF000148">
    <property type="entry name" value="ASA_dh"/>
    <property type="match status" value="1"/>
</dbReference>
<comment type="pathway">
    <text evidence="3 15">Amino-acid biosynthesis; L-threonine biosynthesis; L-threonine from L-aspartate: step 2/5.</text>
</comment>
<dbReference type="PANTHER" id="PTHR46278:SF2">
    <property type="entry name" value="ASPARTATE-SEMIALDEHYDE DEHYDROGENASE"/>
    <property type="match status" value="1"/>
</dbReference>
<evidence type="ECO:0000256" key="15">
    <source>
        <dbReference type="HAMAP-Rule" id="MF_02121"/>
    </source>
</evidence>
<dbReference type="NCBIfam" id="NF004224">
    <property type="entry name" value="PRK05671.1"/>
    <property type="match status" value="1"/>
</dbReference>
<comment type="catalytic activity">
    <reaction evidence="14 15">
        <text>L-aspartate 4-semialdehyde + phosphate + NADP(+) = 4-phospho-L-aspartate + NADPH + H(+)</text>
        <dbReference type="Rhea" id="RHEA:24284"/>
        <dbReference type="ChEBI" id="CHEBI:15378"/>
        <dbReference type="ChEBI" id="CHEBI:43474"/>
        <dbReference type="ChEBI" id="CHEBI:57535"/>
        <dbReference type="ChEBI" id="CHEBI:57783"/>
        <dbReference type="ChEBI" id="CHEBI:58349"/>
        <dbReference type="ChEBI" id="CHEBI:537519"/>
        <dbReference type="EC" id="1.2.1.11"/>
    </reaction>
</comment>
<keyword evidence="9 15" id="KW-0521">NADP</keyword>
<dbReference type="NCBIfam" id="TIGR01296">
    <property type="entry name" value="asd_B"/>
    <property type="match status" value="1"/>
</dbReference>
<dbReference type="Proteomes" id="UP000515472">
    <property type="component" value="Chromosome"/>
</dbReference>
<dbReference type="CDD" id="cd02316">
    <property type="entry name" value="VcASADH2_like_N"/>
    <property type="match status" value="1"/>
</dbReference>
<feature type="binding site" evidence="15">
    <location>
        <position position="239"/>
    </location>
    <ligand>
        <name>substrate</name>
    </ligand>
</feature>
<dbReference type="EC" id="1.2.1.11" evidence="6 15"/>
<keyword evidence="19" id="KW-1185">Reference proteome</keyword>
<dbReference type="CDD" id="cd18131">
    <property type="entry name" value="ASADH_C_bac_euk_like"/>
    <property type="match status" value="1"/>
</dbReference>
<reference evidence="18 19" key="1">
    <citation type="submission" date="2020-06" db="EMBL/GenBank/DDBJ databases">
        <title>Interaction of electrochemicaly active bacteria, Geobacter bremensis R4 on different carbon anode.</title>
        <authorList>
            <person name="Meng L."/>
            <person name="Yoshida N."/>
        </authorList>
    </citation>
    <scope>NUCLEOTIDE SEQUENCE [LARGE SCALE GENOMIC DNA]</scope>
    <source>
        <strain evidence="18 19">R4</strain>
    </source>
</reference>
<feature type="binding site" evidence="15">
    <location>
        <position position="319"/>
    </location>
    <ligand>
        <name>NADP(+)</name>
        <dbReference type="ChEBI" id="CHEBI:58349"/>
    </ligand>
</feature>
<dbReference type="InterPro" id="IPR012080">
    <property type="entry name" value="Asp_semialdehyde_DH"/>
</dbReference>
<gene>
    <name evidence="15" type="primary">asd</name>
    <name evidence="18" type="ORF">GEOBRER4_n3370</name>
</gene>
<dbReference type="EMBL" id="AP023213">
    <property type="protein sequence ID" value="BCG48477.1"/>
    <property type="molecule type" value="Genomic_DNA"/>
</dbReference>
<keyword evidence="12 15" id="KW-0457">Lysine biosynthesis</keyword>
<dbReference type="InterPro" id="IPR012280">
    <property type="entry name" value="Semialdhyde_DH_dimer_dom"/>
</dbReference>
<dbReference type="GO" id="GO:0019877">
    <property type="term" value="P:diaminopimelate biosynthetic process"/>
    <property type="evidence" value="ECO:0007669"/>
    <property type="project" value="UniProtKB-UniRule"/>
</dbReference>
<dbReference type="GO" id="GO:0051287">
    <property type="term" value="F:NAD binding"/>
    <property type="evidence" value="ECO:0007669"/>
    <property type="project" value="InterPro"/>
</dbReference>
<feature type="binding site" evidence="15">
    <location>
        <position position="103"/>
    </location>
    <ligand>
        <name>phosphate</name>
        <dbReference type="ChEBI" id="CHEBI:43474"/>
    </ligand>
</feature>
<keyword evidence="7 15" id="KW-0028">Amino-acid biosynthesis</keyword>
<dbReference type="InterPro" id="IPR005986">
    <property type="entry name" value="Asp_semialdehyde_DH_beta"/>
</dbReference>
<evidence type="ECO:0000313" key="19">
    <source>
        <dbReference type="Proteomes" id="UP000515472"/>
    </source>
</evidence>
<accession>A0A6S6M278</accession>
<dbReference type="UniPathway" id="UPA00034">
    <property type="reaction ID" value="UER00016"/>
</dbReference>
<evidence type="ECO:0000256" key="3">
    <source>
        <dbReference type="ARBA" id="ARBA00005097"/>
    </source>
</evidence>
<feature type="binding site" evidence="15">
    <location>
        <begin position="15"/>
        <end position="18"/>
    </location>
    <ligand>
        <name>NADP(+)</name>
        <dbReference type="ChEBI" id="CHEBI:58349"/>
    </ligand>
</feature>
<feature type="binding site" evidence="15">
    <location>
        <begin position="164"/>
        <end position="165"/>
    </location>
    <ligand>
        <name>NADP(+)</name>
        <dbReference type="ChEBI" id="CHEBI:58349"/>
    </ligand>
</feature>
<dbReference type="GO" id="GO:0071266">
    <property type="term" value="P:'de novo' L-methionine biosynthetic process"/>
    <property type="evidence" value="ECO:0007669"/>
    <property type="project" value="UniProtKB-UniRule"/>
</dbReference>
<dbReference type="HAMAP" id="MF_02121">
    <property type="entry name" value="ASADH"/>
    <property type="match status" value="1"/>
</dbReference>
<evidence type="ECO:0000256" key="9">
    <source>
        <dbReference type="ARBA" id="ARBA00022857"/>
    </source>
</evidence>
<evidence type="ECO:0000256" key="2">
    <source>
        <dbReference type="ARBA" id="ARBA00005076"/>
    </source>
</evidence>
<evidence type="ECO:0000256" key="6">
    <source>
        <dbReference type="ARBA" id="ARBA00013120"/>
    </source>
</evidence>
<dbReference type="GO" id="GO:0046983">
    <property type="term" value="F:protein dimerization activity"/>
    <property type="evidence" value="ECO:0007669"/>
    <property type="project" value="InterPro"/>
</dbReference>
<dbReference type="GO" id="GO:0009097">
    <property type="term" value="P:isoleucine biosynthetic process"/>
    <property type="evidence" value="ECO:0007669"/>
    <property type="project" value="UniProtKB-UniRule"/>
</dbReference>
<keyword evidence="10 15" id="KW-0220">Diaminopimelate biosynthesis</keyword>
<comment type="caution">
    <text evidence="15">Lacks conserved residue(s) required for the propagation of feature annotation.</text>
</comment>
<dbReference type="GO" id="GO:0009088">
    <property type="term" value="P:threonine biosynthetic process"/>
    <property type="evidence" value="ECO:0007669"/>
    <property type="project" value="UniProtKB-UniRule"/>
</dbReference>
<keyword evidence="8 15" id="KW-0791">Threonine biosynthesis</keyword>
<feature type="active site" description="Proton acceptor" evidence="15 16">
    <location>
        <position position="246"/>
    </location>
</feature>
<sequence>MSVKKLWNVAVVGATGAVGTQMIECLEERKFPVGKIKFLASARSVGQVLEFNGKPVPVEELKHDSFEGIDIALFSAGGARSEEFCPSAAKAGAVCIDNSSAWRMDPEVPLVVPEVNPHALAGYRKKGIVANPNCSTIQMVVALKPLHDFGSIKRIVVSTYQAVSGTGNKAIDELRKQTGELLNGRPPKNEVYPHRIAFNCLPQIDSFCDNGYTKEEMKMVNETRKIMEADIKTTATCVRVPVFFGHSESVNIETAKKITVVKARELLEDAPGVELVDNPANGEYPMAMDAAGEDLTLVGRIREDATVTNGLNLWIVADNLRKGAATNAVQIAELLVEEYLK</sequence>
<proteinExistence type="inferred from homology"/>